<reference evidence="5 6" key="1">
    <citation type="journal article" date="2020" name="IScience">
        <title>Genome Sequencing of the Endangered Kingdonia uniflora (Circaeasteraceae, Ranunculales) Reveals Potential Mechanisms of Evolutionary Specialization.</title>
        <authorList>
            <person name="Sun Y."/>
            <person name="Deng T."/>
            <person name="Zhang A."/>
            <person name="Moore M.J."/>
            <person name="Landis J.B."/>
            <person name="Lin N."/>
            <person name="Zhang H."/>
            <person name="Zhang X."/>
            <person name="Huang J."/>
            <person name="Zhang X."/>
            <person name="Sun H."/>
            <person name="Wang H."/>
        </authorList>
    </citation>
    <scope>NUCLEOTIDE SEQUENCE [LARGE SCALE GENOMIC DNA]</scope>
    <source>
        <strain evidence="5">TB1705</strain>
        <tissue evidence="5">Leaf</tissue>
    </source>
</reference>
<dbReference type="EMBL" id="JACGCM010001155">
    <property type="protein sequence ID" value="KAF6160756.1"/>
    <property type="molecule type" value="Genomic_DNA"/>
</dbReference>
<dbReference type="OrthoDB" id="1921017at2759"/>
<keyword evidence="6" id="KW-1185">Reference proteome</keyword>
<protein>
    <recommendedName>
        <fullName evidence="4">LysM domain-containing protein</fullName>
    </recommendedName>
</protein>
<dbReference type="Pfam" id="PF01476">
    <property type="entry name" value="LysM"/>
    <property type="match status" value="1"/>
</dbReference>
<dbReference type="SMART" id="SM00257">
    <property type="entry name" value="LysM"/>
    <property type="match status" value="1"/>
</dbReference>
<keyword evidence="3" id="KW-0732">Signal</keyword>
<dbReference type="AlphaFoldDB" id="A0A7J7N0U6"/>
<dbReference type="SUPFAM" id="SSF54106">
    <property type="entry name" value="LysM domain"/>
    <property type="match status" value="1"/>
</dbReference>
<gene>
    <name evidence="5" type="ORF">GIB67_035957</name>
</gene>
<evidence type="ECO:0000313" key="5">
    <source>
        <dbReference type="EMBL" id="KAF6160756.1"/>
    </source>
</evidence>
<keyword evidence="1" id="KW-0147">Chitin-binding</keyword>
<dbReference type="InterPro" id="IPR036779">
    <property type="entry name" value="LysM_dom_sf"/>
</dbReference>
<feature type="chain" id="PRO_5029504744" description="LysM domain-containing protein" evidence="3">
    <location>
        <begin position="28"/>
        <end position="93"/>
    </location>
</feature>
<dbReference type="GO" id="GO:0008061">
    <property type="term" value="F:chitin binding"/>
    <property type="evidence" value="ECO:0007669"/>
    <property type="project" value="UniProtKB-KW"/>
</dbReference>
<evidence type="ECO:0000256" key="2">
    <source>
        <dbReference type="ARBA" id="ARBA00023026"/>
    </source>
</evidence>
<comment type="caution">
    <text evidence="5">The sequence shown here is derived from an EMBL/GenBank/DDBJ whole genome shotgun (WGS) entry which is preliminary data.</text>
</comment>
<dbReference type="PANTHER" id="PTHR34997">
    <property type="entry name" value="AM15"/>
    <property type="match status" value="1"/>
</dbReference>
<dbReference type="PROSITE" id="PS51782">
    <property type="entry name" value="LYSM"/>
    <property type="match status" value="1"/>
</dbReference>
<organism evidence="5 6">
    <name type="scientific">Kingdonia uniflora</name>
    <dbReference type="NCBI Taxonomy" id="39325"/>
    <lineage>
        <taxon>Eukaryota</taxon>
        <taxon>Viridiplantae</taxon>
        <taxon>Streptophyta</taxon>
        <taxon>Embryophyta</taxon>
        <taxon>Tracheophyta</taxon>
        <taxon>Spermatophyta</taxon>
        <taxon>Magnoliopsida</taxon>
        <taxon>Ranunculales</taxon>
        <taxon>Circaeasteraceae</taxon>
        <taxon>Kingdonia</taxon>
    </lineage>
</organism>
<keyword evidence="2" id="KW-0843">Virulence</keyword>
<dbReference type="InterPro" id="IPR052210">
    <property type="entry name" value="LysM1-like"/>
</dbReference>
<evidence type="ECO:0000313" key="6">
    <source>
        <dbReference type="Proteomes" id="UP000541444"/>
    </source>
</evidence>
<feature type="signal peptide" evidence="3">
    <location>
        <begin position="1"/>
        <end position="27"/>
    </location>
</feature>
<proteinExistence type="predicted"/>
<dbReference type="CDD" id="cd00118">
    <property type="entry name" value="LysM"/>
    <property type="match status" value="1"/>
</dbReference>
<dbReference type="PANTHER" id="PTHR34997:SF1">
    <property type="entry name" value="PEPTIDOGLYCAN-BINDING LYSIN DOMAIN"/>
    <property type="match status" value="1"/>
</dbReference>
<accession>A0A7J7N0U6</accession>
<dbReference type="Gene3D" id="3.10.350.10">
    <property type="entry name" value="LysM domain"/>
    <property type="match status" value="1"/>
</dbReference>
<dbReference type="InterPro" id="IPR018392">
    <property type="entry name" value="LysM"/>
</dbReference>
<dbReference type="Proteomes" id="UP000541444">
    <property type="component" value="Unassembled WGS sequence"/>
</dbReference>
<evidence type="ECO:0000259" key="4">
    <source>
        <dbReference type="PROSITE" id="PS51782"/>
    </source>
</evidence>
<sequence length="93" mass="10141">MAINTKIMFFNLVLVVSALLLISMAEGRVVDLVSAKGQSAPKCQTVFAVEADDTCFDVAQKFGLTAEFFTGINPNLNCNALFVGQWLCIEETF</sequence>
<feature type="domain" description="LysM" evidence="4">
    <location>
        <begin position="45"/>
        <end position="89"/>
    </location>
</feature>
<evidence type="ECO:0000256" key="3">
    <source>
        <dbReference type="SAM" id="SignalP"/>
    </source>
</evidence>
<evidence type="ECO:0000256" key="1">
    <source>
        <dbReference type="ARBA" id="ARBA00022669"/>
    </source>
</evidence>
<name>A0A7J7N0U6_9MAGN</name>